<sequence>MKNSTRLSVWLIIGLQIAAIYCKLSIKDLSEMTKRLGQAKCLKESGAKLEQVVAARSGTFANDNKLKCYYKCILEQMKMMKDGRFQVEHTERQIKNVMKDSLHEPLIRSGLKCYNKRTKSEPCELSFEAVKCWYNSNPSYFFF</sequence>
<name>A0A097QH89_9HYME</name>
<dbReference type="SMART" id="SM00708">
    <property type="entry name" value="PhBP"/>
    <property type="match status" value="1"/>
</dbReference>
<dbReference type="AlphaFoldDB" id="A0A097QH89"/>
<evidence type="ECO:0000256" key="3">
    <source>
        <dbReference type="ARBA" id="ARBA00022525"/>
    </source>
</evidence>
<evidence type="ECO:0000256" key="2">
    <source>
        <dbReference type="ARBA" id="ARBA00008098"/>
    </source>
</evidence>
<reference evidence="4" key="1">
    <citation type="submission" date="2014-07" db="EMBL/GenBank/DDBJ databases">
        <authorList>
            <person name="Zhang J.E."/>
            <person name="Yang H."/>
            <person name="Guo J."/>
            <person name="Deng Z."/>
            <person name="Luo H."/>
            <person name="Luo M."/>
            <person name="Zhao B."/>
        </authorList>
    </citation>
    <scope>NUCLEOTIDE SEQUENCE</scope>
</reference>
<organism evidence="4">
    <name type="scientific">Telenomus podisi</name>
    <dbReference type="NCBI Taxonomy" id="408256"/>
    <lineage>
        <taxon>Eukaryota</taxon>
        <taxon>Metazoa</taxon>
        <taxon>Ecdysozoa</taxon>
        <taxon>Arthropoda</taxon>
        <taxon>Hexapoda</taxon>
        <taxon>Insecta</taxon>
        <taxon>Pterygota</taxon>
        <taxon>Neoptera</taxon>
        <taxon>Endopterygota</taxon>
        <taxon>Hymenoptera</taxon>
        <taxon>Apocrita</taxon>
        <taxon>Proctotrupomorpha</taxon>
        <taxon>Platygastroidea</taxon>
        <taxon>Scelionidae</taxon>
        <taxon>Telenominae</taxon>
        <taxon>Telenomus</taxon>
    </lineage>
</organism>
<dbReference type="EMBL" id="KM213239">
    <property type="protein sequence ID" value="AIU64831.1"/>
    <property type="molecule type" value="mRNA"/>
</dbReference>
<dbReference type="Pfam" id="PF01395">
    <property type="entry name" value="PBP_GOBP"/>
    <property type="match status" value="1"/>
</dbReference>
<dbReference type="Gene3D" id="1.10.238.20">
    <property type="entry name" value="Pheromone/general odorant binding protein domain"/>
    <property type="match status" value="1"/>
</dbReference>
<dbReference type="PANTHER" id="PTHR21364">
    <property type="entry name" value="GENERAL ODORANT-BINDING PROTEIN 19A"/>
    <property type="match status" value="1"/>
</dbReference>
<dbReference type="InterPro" id="IPR006170">
    <property type="entry name" value="PBP/GOBP"/>
</dbReference>
<accession>A0A097QH89</accession>
<evidence type="ECO:0000256" key="1">
    <source>
        <dbReference type="ARBA" id="ARBA00004613"/>
    </source>
</evidence>
<dbReference type="SUPFAM" id="SSF47565">
    <property type="entry name" value="Insect pheromone/odorant-binding proteins"/>
    <property type="match status" value="1"/>
</dbReference>
<comment type="subcellular location">
    <subcellularLocation>
        <location evidence="1">Secreted</location>
    </subcellularLocation>
</comment>
<comment type="similarity">
    <text evidence="2">Belongs to the PBP/GOBP family.</text>
</comment>
<dbReference type="InterPro" id="IPR036728">
    <property type="entry name" value="PBP_GOBP_sf"/>
</dbReference>
<keyword evidence="3" id="KW-0964">Secreted</keyword>
<evidence type="ECO:0000313" key="4">
    <source>
        <dbReference type="EMBL" id="AIU64831.1"/>
    </source>
</evidence>
<reference evidence="4" key="2">
    <citation type="journal article" date="2015" name="PLoS ONE">
        <title>Transcriptome-Based Identification of Highly Similar Odorant-Binding Proteins among Neotropical Stink Bugs and Their Egg Parasitoid.</title>
        <authorList>
            <person name="Farias L.R."/>
            <person name="Schimmelpfeng P.H."/>
            <person name="Togawa R.C."/>
            <person name="Costa M.M."/>
            <person name="Grynberg P."/>
            <person name="Martins N.F."/>
            <person name="Borges M."/>
            <person name="Blassioli-Moraes M.C."/>
            <person name="Laumann R.A."/>
            <person name="Bao S.N."/>
            <person name="Paula D.P."/>
        </authorList>
    </citation>
    <scope>NUCLEOTIDE SEQUENCE</scope>
</reference>
<dbReference type="CDD" id="cd23992">
    <property type="entry name" value="PBP_GOBP"/>
    <property type="match status" value="1"/>
</dbReference>
<dbReference type="FunFam" id="1.10.238.20:FF:000001">
    <property type="entry name" value="General odorant-binding protein lush"/>
    <property type="match status" value="1"/>
</dbReference>
<dbReference type="GO" id="GO:0005576">
    <property type="term" value="C:extracellular region"/>
    <property type="evidence" value="ECO:0007669"/>
    <property type="project" value="UniProtKB-SubCell"/>
</dbReference>
<dbReference type="GO" id="GO:0005549">
    <property type="term" value="F:odorant binding"/>
    <property type="evidence" value="ECO:0007669"/>
    <property type="project" value="InterPro"/>
</dbReference>
<proteinExistence type="evidence at transcript level"/>
<dbReference type="PANTHER" id="PTHR21364:SF2">
    <property type="entry name" value="GENERAL ODORANT-BINDING PROTEIN 19A"/>
    <property type="match status" value="1"/>
</dbReference>
<protein>
    <submittedName>
        <fullName evidence="4">Putative odorant-binding protein 3</fullName>
    </submittedName>
</protein>
<dbReference type="GO" id="GO:0007608">
    <property type="term" value="P:sensory perception of smell"/>
    <property type="evidence" value="ECO:0007669"/>
    <property type="project" value="UniProtKB-ARBA"/>
</dbReference>